<dbReference type="FunFam" id="1.20.1610.10:FF:000001">
    <property type="entry name" value="Putative alpha-1,2-mannosidase"/>
    <property type="match status" value="1"/>
</dbReference>
<dbReference type="InterPro" id="IPR012939">
    <property type="entry name" value="Glyco_hydro_92"/>
</dbReference>
<dbReference type="InterPro" id="IPR005887">
    <property type="entry name" value="GH92_a_mannosidase_put"/>
</dbReference>
<dbReference type="PATRIC" id="fig|1409788.3.peg.495"/>
<comment type="caution">
    <text evidence="7">The sequence shown here is derived from an EMBL/GenBank/DDBJ whole genome shotgun (WGS) entry which is preliminary data.</text>
</comment>
<evidence type="ECO:0000256" key="3">
    <source>
        <dbReference type="ARBA" id="ARBA00022837"/>
    </source>
</evidence>
<evidence type="ECO:0000256" key="2">
    <source>
        <dbReference type="ARBA" id="ARBA00011245"/>
    </source>
</evidence>
<feature type="signal peptide" evidence="4">
    <location>
        <begin position="1"/>
        <end position="29"/>
    </location>
</feature>
<accession>A0A0L8VEJ3</accession>
<keyword evidence="4" id="KW-0732">Signal</keyword>
<dbReference type="NCBIfam" id="TIGR01180">
    <property type="entry name" value="aman2_put"/>
    <property type="match status" value="1"/>
</dbReference>
<organism evidence="7 8">
    <name type="scientific">Sunxiuqinia dokdonensis</name>
    <dbReference type="NCBI Taxonomy" id="1409788"/>
    <lineage>
        <taxon>Bacteria</taxon>
        <taxon>Pseudomonadati</taxon>
        <taxon>Bacteroidota</taxon>
        <taxon>Bacteroidia</taxon>
        <taxon>Marinilabiliales</taxon>
        <taxon>Prolixibacteraceae</taxon>
        <taxon>Sunxiuqinia</taxon>
    </lineage>
</organism>
<dbReference type="GO" id="GO:0005975">
    <property type="term" value="P:carbohydrate metabolic process"/>
    <property type="evidence" value="ECO:0007669"/>
    <property type="project" value="InterPro"/>
</dbReference>
<dbReference type="SUPFAM" id="SSF48208">
    <property type="entry name" value="Six-hairpin glycosidases"/>
    <property type="match status" value="1"/>
</dbReference>
<dbReference type="GO" id="GO:0006516">
    <property type="term" value="P:glycoprotein catabolic process"/>
    <property type="evidence" value="ECO:0007669"/>
    <property type="project" value="TreeGrafter"/>
</dbReference>
<dbReference type="InterPro" id="IPR050883">
    <property type="entry name" value="PNGase"/>
</dbReference>
<proteinExistence type="predicted"/>
<comment type="cofactor">
    <cofactor evidence="1">
        <name>Ca(2+)</name>
        <dbReference type="ChEBI" id="CHEBI:29108"/>
    </cofactor>
</comment>
<dbReference type="Gene3D" id="3.30.2080.10">
    <property type="entry name" value="GH92 mannosidase domain"/>
    <property type="match status" value="1"/>
</dbReference>
<dbReference type="GO" id="GO:0000224">
    <property type="term" value="F:peptide-N4-(N-acetyl-beta-glucosaminyl)asparagine amidase activity"/>
    <property type="evidence" value="ECO:0007669"/>
    <property type="project" value="TreeGrafter"/>
</dbReference>
<keyword evidence="3" id="KW-0106">Calcium</keyword>
<dbReference type="Proteomes" id="UP000036958">
    <property type="component" value="Unassembled WGS sequence"/>
</dbReference>
<dbReference type="InterPro" id="IPR014718">
    <property type="entry name" value="GH-type_carb-bd"/>
</dbReference>
<dbReference type="STRING" id="1409788.NC99_04790"/>
<feature type="domain" description="Glycosyl hydrolase family 92 N-terminal" evidence="6">
    <location>
        <begin position="37"/>
        <end position="260"/>
    </location>
</feature>
<dbReference type="Pfam" id="PF07971">
    <property type="entry name" value="Glyco_hydro_92"/>
    <property type="match status" value="1"/>
</dbReference>
<sequence length="746" mass="83845">MKTLKHSAGFLLLFVAVAGWMGCSQQQSTAEKETIDYVDPYIGSGGHGHVFVGANVPFGAVQLGPNNETQGWDWCSGYHYSDSILIGFAHTHLSGTGIGDLGDVLFMPVAGSYTHAADPENPYDWKSAYTHAKEVVEPGYYSIYIDRHQVDVELTTSERVGFHKYNFEEGDNSKVIIDLRYGTGWDQLTSGLIEQVDETRIRGFRFSRGWANDQRVFFCTEFSKEIKSFEILHSSDERGVATAIIEFEGAGELLAKTAISPVSMDGAANNLTSEINHWDFEAVKSKAQDQWNRELAKINIKTENETDKKIFYTALYHTMIAPSLFNDVNGDYPGADREVHQNPGFETYTTFSLWDTYRAAHPLFTLVQPERVNDFVNSMLAIYQEQGKLPVWHLMGNETNTMVGYHAVPVIVDAYLKGFDGFDAELAFEAVKAFAMRDERGLDFIKDIEYIPADSQVESVARAMEYAIDDWCIAAMAKAMGKTEDFELFAKRAKYYQHYFDESREFMRGKMSDGSWRSPFNPFFSQHREDDYCEGNAWQYTWLVPHDVEGLVELFGSEEAFITKLDSLFSIESIKVEGASADISGLIGQYAHGNEPSHHITYMYAYVGQQWKTAEKVREICTTLYSDQPDGLSGNEDCGQMSAWYILSSMGFYPVNPANGYYVFGSPLFDHAEISLPEGKTFTIETENNSAENIYIQSVELNGEAYERSYISHEAIVNGGSLKFVMGSEPNRNFGTAPSARPSSAY</sequence>
<evidence type="ECO:0000256" key="1">
    <source>
        <dbReference type="ARBA" id="ARBA00001913"/>
    </source>
</evidence>
<evidence type="ECO:0000259" key="6">
    <source>
        <dbReference type="Pfam" id="PF17678"/>
    </source>
</evidence>
<dbReference type="Gene3D" id="2.70.98.10">
    <property type="match status" value="1"/>
</dbReference>
<dbReference type="InterPro" id="IPR041371">
    <property type="entry name" value="GH92_N"/>
</dbReference>
<dbReference type="GO" id="GO:0030246">
    <property type="term" value="F:carbohydrate binding"/>
    <property type="evidence" value="ECO:0007669"/>
    <property type="project" value="InterPro"/>
</dbReference>
<dbReference type="Pfam" id="PF17678">
    <property type="entry name" value="Glyco_hydro_92N"/>
    <property type="match status" value="1"/>
</dbReference>
<protein>
    <submittedName>
        <fullName evidence="7">Alpha-1,2-mannosidase</fullName>
    </submittedName>
</protein>
<evidence type="ECO:0000313" key="8">
    <source>
        <dbReference type="Proteomes" id="UP000036958"/>
    </source>
</evidence>
<comment type="subunit">
    <text evidence="2">Monomer.</text>
</comment>
<dbReference type="PROSITE" id="PS51257">
    <property type="entry name" value="PROKAR_LIPOPROTEIN"/>
    <property type="match status" value="1"/>
</dbReference>
<dbReference type="EMBL" id="LGIA01000022">
    <property type="protein sequence ID" value="KOH46763.1"/>
    <property type="molecule type" value="Genomic_DNA"/>
</dbReference>
<dbReference type="GO" id="GO:0005829">
    <property type="term" value="C:cytosol"/>
    <property type="evidence" value="ECO:0007669"/>
    <property type="project" value="TreeGrafter"/>
</dbReference>
<evidence type="ECO:0000313" key="7">
    <source>
        <dbReference type="EMBL" id="KOH46763.1"/>
    </source>
</evidence>
<feature type="domain" description="Glycosyl hydrolase family 92" evidence="5">
    <location>
        <begin position="267"/>
        <end position="728"/>
    </location>
</feature>
<dbReference type="PANTHER" id="PTHR12143">
    <property type="entry name" value="PEPTIDE N-GLYCANASE PNGASE -RELATED"/>
    <property type="match status" value="1"/>
</dbReference>
<dbReference type="InterPro" id="IPR008928">
    <property type="entry name" value="6-hairpin_glycosidase_sf"/>
</dbReference>
<name>A0A0L8VEJ3_9BACT</name>
<feature type="chain" id="PRO_5005591556" evidence="4">
    <location>
        <begin position="30"/>
        <end position="746"/>
    </location>
</feature>
<keyword evidence="8" id="KW-1185">Reference proteome</keyword>
<dbReference type="OrthoDB" id="9762711at2"/>
<dbReference type="PANTHER" id="PTHR12143:SF39">
    <property type="entry name" value="SECRETED PROTEIN"/>
    <property type="match status" value="1"/>
</dbReference>
<dbReference type="RefSeq" id="WP_053179381.1">
    <property type="nucleotide sequence ID" value="NZ_LGIA01000022.1"/>
</dbReference>
<dbReference type="FunFam" id="1.20.1050.60:FF:000001">
    <property type="entry name" value="Putative alpha-1,2-mannosidase"/>
    <property type="match status" value="1"/>
</dbReference>
<dbReference type="Gene3D" id="1.20.1050.60">
    <property type="entry name" value="alpha-1,2-mannosidase"/>
    <property type="match status" value="1"/>
</dbReference>
<evidence type="ECO:0000259" key="5">
    <source>
        <dbReference type="Pfam" id="PF07971"/>
    </source>
</evidence>
<gene>
    <name evidence="7" type="ORF">NC99_04790</name>
</gene>
<dbReference type="FunFam" id="3.30.2080.10:FF:000001">
    <property type="entry name" value="Alpha-1,2-mannosidase subfamily"/>
    <property type="match status" value="1"/>
</dbReference>
<dbReference type="AlphaFoldDB" id="A0A0L8VEJ3"/>
<dbReference type="Gene3D" id="1.20.1610.10">
    <property type="entry name" value="alpha-1,2-mannosidases domains"/>
    <property type="match status" value="1"/>
</dbReference>
<evidence type="ECO:0000256" key="4">
    <source>
        <dbReference type="SAM" id="SignalP"/>
    </source>
</evidence>
<reference evidence="8" key="1">
    <citation type="submission" date="2015-07" db="EMBL/GenBank/DDBJ databases">
        <title>Genome sequencing of Sunxiuqinia dokdonensis strain SK.</title>
        <authorList>
            <person name="Ahn S."/>
            <person name="Kim B.-C."/>
        </authorList>
    </citation>
    <scope>NUCLEOTIDE SEQUENCE [LARGE SCALE GENOMIC DNA]</scope>
    <source>
        <strain evidence="8">SK</strain>
    </source>
</reference>